<evidence type="ECO:0000313" key="3">
    <source>
        <dbReference type="EMBL" id="SFG40641.1"/>
    </source>
</evidence>
<feature type="compositionally biased region" description="Basic and acidic residues" evidence="2">
    <location>
        <begin position="242"/>
        <end position="251"/>
    </location>
</feature>
<sequence length="265" mass="29535">MNFNHWNFGGPKWKVALLVGFFAFFVAATPTLAKWSDTAVLPGLAQYNIFGLTSDLVDRTSGMLEDTKKLEREVAKAEEALEGLKHQNELLVEQIRTNENIKKELDNQLAGNIGARELMKEILQREKQTAQLTEQTADRADQVKKQMIATVDQLGTVAEYTGEVANTTAQMNNRMDVLLAELDTSVHNFRFLAKIKGGLETVKNILDETLKNTVGRILPAPEEKSGSVKETPKEQPASQSPKETKPEEKKPKGGLLRRLLEPLLP</sequence>
<dbReference type="AlphaFoldDB" id="A0A1I2RS44"/>
<gene>
    <name evidence="3" type="ORF">SAMN04488025_13134</name>
</gene>
<organism evidence="3 4">
    <name type="scientific">Planifilum fulgidum</name>
    <dbReference type="NCBI Taxonomy" id="201973"/>
    <lineage>
        <taxon>Bacteria</taxon>
        <taxon>Bacillati</taxon>
        <taxon>Bacillota</taxon>
        <taxon>Bacilli</taxon>
        <taxon>Bacillales</taxon>
        <taxon>Thermoactinomycetaceae</taxon>
        <taxon>Planifilum</taxon>
    </lineage>
</organism>
<name>A0A1I2RS44_9BACL</name>
<feature type="region of interest" description="Disordered" evidence="2">
    <location>
        <begin position="217"/>
        <end position="265"/>
    </location>
</feature>
<evidence type="ECO:0000256" key="1">
    <source>
        <dbReference type="SAM" id="Coils"/>
    </source>
</evidence>
<keyword evidence="4" id="KW-1185">Reference proteome</keyword>
<protein>
    <submittedName>
        <fullName evidence="3">Uncharacterized protein</fullName>
    </submittedName>
</protein>
<accession>A0A1I2RS44</accession>
<feature type="compositionally biased region" description="Basic and acidic residues" evidence="2">
    <location>
        <begin position="221"/>
        <end position="233"/>
    </location>
</feature>
<evidence type="ECO:0000256" key="2">
    <source>
        <dbReference type="SAM" id="MobiDB-lite"/>
    </source>
</evidence>
<feature type="coiled-coil region" evidence="1">
    <location>
        <begin position="67"/>
        <end position="135"/>
    </location>
</feature>
<dbReference type="EMBL" id="FOOK01000031">
    <property type="protein sequence ID" value="SFG40641.1"/>
    <property type="molecule type" value="Genomic_DNA"/>
</dbReference>
<feature type="compositionally biased region" description="Low complexity" evidence="2">
    <location>
        <begin position="253"/>
        <end position="265"/>
    </location>
</feature>
<keyword evidence="1" id="KW-0175">Coiled coil</keyword>
<proteinExistence type="predicted"/>
<evidence type="ECO:0000313" key="4">
    <source>
        <dbReference type="Proteomes" id="UP000198661"/>
    </source>
</evidence>
<dbReference type="STRING" id="201973.SAMN04488025_13134"/>
<reference evidence="3 4" key="1">
    <citation type="submission" date="2016-10" db="EMBL/GenBank/DDBJ databases">
        <authorList>
            <person name="de Groot N.N."/>
        </authorList>
    </citation>
    <scope>NUCLEOTIDE SEQUENCE [LARGE SCALE GENOMIC DNA]</scope>
    <source>
        <strain evidence="3 4">DSM 44945</strain>
    </source>
</reference>
<dbReference type="OrthoDB" id="2989874at2"/>
<dbReference type="Proteomes" id="UP000198661">
    <property type="component" value="Unassembled WGS sequence"/>
</dbReference>
<dbReference type="RefSeq" id="WP_092040478.1">
    <property type="nucleotide sequence ID" value="NZ_FOOK01000031.1"/>
</dbReference>